<feature type="binding site" evidence="8">
    <location>
        <position position="89"/>
    </location>
    <ligand>
        <name>Mg(2+)</name>
        <dbReference type="ChEBI" id="CHEBI:18420"/>
        <label>1</label>
        <note>catalytic</note>
    </ligand>
</feature>
<dbReference type="EC" id="3.1.3.25" evidence="9"/>
<dbReference type="PANTHER" id="PTHR20854">
    <property type="entry name" value="INOSITOL MONOPHOSPHATASE"/>
    <property type="match status" value="1"/>
</dbReference>
<dbReference type="CDD" id="cd01639">
    <property type="entry name" value="IMPase"/>
    <property type="match status" value="1"/>
</dbReference>
<dbReference type="SUPFAM" id="SSF56655">
    <property type="entry name" value="Carbohydrate phosphatase"/>
    <property type="match status" value="1"/>
</dbReference>
<protein>
    <recommendedName>
        <fullName evidence="9">Inositol-1-monophosphatase</fullName>
        <ecNumber evidence="9">3.1.3.25</ecNumber>
    </recommendedName>
</protein>
<keyword evidence="5 8" id="KW-0479">Metal-binding</keyword>
<dbReference type="AlphaFoldDB" id="A0A183J582"/>
<keyword evidence="6 9" id="KW-0378">Hydrolase</keyword>
<evidence type="ECO:0000256" key="6">
    <source>
        <dbReference type="ARBA" id="ARBA00022801"/>
    </source>
</evidence>
<comment type="pathway">
    <text evidence="3 9">Polyol metabolism; myo-inositol biosynthesis; myo-inositol from D-glucose 6-phosphate: step 2/2.</text>
</comment>
<keyword evidence="11" id="KW-1185">Reference proteome</keyword>
<dbReference type="GO" id="GO:0007165">
    <property type="term" value="P:signal transduction"/>
    <property type="evidence" value="ECO:0007669"/>
    <property type="project" value="TreeGrafter"/>
</dbReference>
<dbReference type="GO" id="GO:0006021">
    <property type="term" value="P:inositol biosynthetic process"/>
    <property type="evidence" value="ECO:0007669"/>
    <property type="project" value="UniProtKB-UniPathway"/>
</dbReference>
<dbReference type="OrthoDB" id="10254945at2759"/>
<dbReference type="PRINTS" id="PR00378">
    <property type="entry name" value="LIIMPHPHTASE"/>
</dbReference>
<dbReference type="GO" id="GO:0008934">
    <property type="term" value="F:inositol monophosphate 1-phosphatase activity"/>
    <property type="evidence" value="ECO:0007669"/>
    <property type="project" value="InterPro"/>
</dbReference>
<feature type="binding site" evidence="8">
    <location>
        <position position="69"/>
    </location>
    <ligand>
        <name>Mg(2+)</name>
        <dbReference type="ChEBI" id="CHEBI:18420"/>
        <label>1</label>
        <note>catalytic</note>
    </ligand>
</feature>
<evidence type="ECO:0000256" key="1">
    <source>
        <dbReference type="ARBA" id="ARBA00001033"/>
    </source>
</evidence>
<evidence type="ECO:0000313" key="10">
    <source>
        <dbReference type="EMBL" id="VDP36499.1"/>
    </source>
</evidence>
<keyword evidence="7 8" id="KW-0460">Magnesium</keyword>
<evidence type="ECO:0000256" key="4">
    <source>
        <dbReference type="ARBA" id="ARBA00009759"/>
    </source>
</evidence>
<name>A0A183J582_9BILA</name>
<dbReference type="PRINTS" id="PR00377">
    <property type="entry name" value="IMPHPHTASES"/>
</dbReference>
<evidence type="ECO:0000256" key="7">
    <source>
        <dbReference type="ARBA" id="ARBA00022842"/>
    </source>
</evidence>
<dbReference type="EMBL" id="UZAM01014953">
    <property type="protein sequence ID" value="VDP36499.1"/>
    <property type="molecule type" value="Genomic_DNA"/>
</dbReference>
<dbReference type="UniPathway" id="UPA00823">
    <property type="reaction ID" value="UER00788"/>
</dbReference>
<dbReference type="Pfam" id="PF00459">
    <property type="entry name" value="Inositol_P"/>
    <property type="match status" value="1"/>
</dbReference>
<organism evidence="12">
    <name type="scientific">Soboliphyme baturini</name>
    <dbReference type="NCBI Taxonomy" id="241478"/>
    <lineage>
        <taxon>Eukaryota</taxon>
        <taxon>Metazoa</taxon>
        <taxon>Ecdysozoa</taxon>
        <taxon>Nematoda</taxon>
        <taxon>Enoplea</taxon>
        <taxon>Dorylaimia</taxon>
        <taxon>Dioctophymatida</taxon>
        <taxon>Dioctophymatoidea</taxon>
        <taxon>Soboliphymatidae</taxon>
        <taxon>Soboliphyme</taxon>
    </lineage>
</organism>
<reference evidence="12" key="1">
    <citation type="submission" date="2016-06" db="UniProtKB">
        <authorList>
            <consortium name="WormBaseParasite"/>
        </authorList>
    </citation>
    <scope>IDENTIFICATION</scope>
</reference>
<dbReference type="InterPro" id="IPR000760">
    <property type="entry name" value="Inositol_monophosphatase-like"/>
</dbReference>
<dbReference type="InterPro" id="IPR020552">
    <property type="entry name" value="Inositol_monoPase_Li-sen"/>
</dbReference>
<dbReference type="WBParaSite" id="SBAD_0001140601-mRNA-1">
    <property type="protein sequence ID" value="SBAD_0001140601-mRNA-1"/>
    <property type="gene ID" value="SBAD_0001140601"/>
</dbReference>
<evidence type="ECO:0000256" key="9">
    <source>
        <dbReference type="RuleBase" id="RU364068"/>
    </source>
</evidence>
<evidence type="ECO:0000256" key="3">
    <source>
        <dbReference type="ARBA" id="ARBA00005152"/>
    </source>
</evidence>
<feature type="binding site" evidence="8">
    <location>
        <position position="91"/>
    </location>
    <ligand>
        <name>Mg(2+)</name>
        <dbReference type="ChEBI" id="CHEBI:18420"/>
        <label>1</label>
        <note>catalytic</note>
    </ligand>
</feature>
<dbReference type="Proteomes" id="UP000270296">
    <property type="component" value="Unassembled WGS sequence"/>
</dbReference>
<feature type="binding site" evidence="8">
    <location>
        <position position="92"/>
    </location>
    <ligand>
        <name>Mg(2+)</name>
        <dbReference type="ChEBI" id="CHEBI:18420"/>
        <label>1</label>
        <note>catalytic</note>
    </ligand>
</feature>
<accession>A0A183J582</accession>
<evidence type="ECO:0000313" key="12">
    <source>
        <dbReference type="WBParaSite" id="SBAD_0001140601-mRNA-1"/>
    </source>
</evidence>
<comment type="catalytic activity">
    <reaction evidence="1 9">
        <text>a myo-inositol phosphate + H2O = myo-inositol + phosphate</text>
        <dbReference type="Rhea" id="RHEA:24056"/>
        <dbReference type="ChEBI" id="CHEBI:15377"/>
        <dbReference type="ChEBI" id="CHEBI:17268"/>
        <dbReference type="ChEBI" id="CHEBI:43474"/>
        <dbReference type="ChEBI" id="CHEBI:84139"/>
        <dbReference type="EC" id="3.1.3.25"/>
    </reaction>
</comment>
<dbReference type="InterPro" id="IPR033942">
    <property type="entry name" value="IMPase"/>
</dbReference>
<evidence type="ECO:0000313" key="11">
    <source>
        <dbReference type="Proteomes" id="UP000270296"/>
    </source>
</evidence>
<comment type="similarity">
    <text evidence="4 9">Belongs to the inositol monophosphatase superfamily.</text>
</comment>
<dbReference type="PROSITE" id="PS00629">
    <property type="entry name" value="IMP_1"/>
    <property type="match status" value="1"/>
</dbReference>
<gene>
    <name evidence="10" type="ORF">SBAD_LOCUS11028</name>
</gene>
<dbReference type="FunFam" id="3.30.540.10:FF:000004">
    <property type="entry name" value="Inositol-1-monophosphatase"/>
    <property type="match status" value="1"/>
</dbReference>
<evidence type="ECO:0000256" key="2">
    <source>
        <dbReference type="ARBA" id="ARBA00001946"/>
    </source>
</evidence>
<evidence type="ECO:0000256" key="8">
    <source>
        <dbReference type="PIRSR" id="PIRSR600760-2"/>
    </source>
</evidence>
<dbReference type="PANTHER" id="PTHR20854:SF4">
    <property type="entry name" value="INOSITOL-1-MONOPHOSPHATASE-RELATED"/>
    <property type="match status" value="1"/>
</dbReference>
<comment type="cofactor">
    <cofactor evidence="2 8 9">
        <name>Mg(2+)</name>
        <dbReference type="ChEBI" id="CHEBI:18420"/>
    </cofactor>
</comment>
<sequence>MEDKCYSVALQLVRNAGNLVREAFHRPSGVEFETKSSSIDLVTEIDRNVEALLVNGLKAEFPDHTFIGEESTALGKHEKFTDSPTWLIDPIDGTTNFVHRLPFVCISVGFYVNKRPSFGIIYNPILEDLFTARQGQGAYKNGFPIHVSKTTGKNRGFFSVQYFT</sequence>
<evidence type="ECO:0000256" key="5">
    <source>
        <dbReference type="ARBA" id="ARBA00022723"/>
    </source>
</evidence>
<dbReference type="InterPro" id="IPR020583">
    <property type="entry name" value="Inositol_monoP_metal-BS"/>
</dbReference>
<dbReference type="GO" id="GO:0046872">
    <property type="term" value="F:metal ion binding"/>
    <property type="evidence" value="ECO:0007669"/>
    <property type="project" value="UniProtKB-KW"/>
</dbReference>
<reference evidence="10 11" key="2">
    <citation type="submission" date="2018-11" db="EMBL/GenBank/DDBJ databases">
        <authorList>
            <consortium name="Pathogen Informatics"/>
        </authorList>
    </citation>
    <scope>NUCLEOTIDE SEQUENCE [LARGE SCALE GENOMIC DNA]</scope>
</reference>
<dbReference type="GO" id="GO:0046854">
    <property type="term" value="P:phosphatidylinositol phosphate biosynthetic process"/>
    <property type="evidence" value="ECO:0007669"/>
    <property type="project" value="InterPro"/>
</dbReference>
<dbReference type="Gene3D" id="3.30.540.10">
    <property type="entry name" value="Fructose-1,6-Bisphosphatase, subunit A, domain 1"/>
    <property type="match status" value="1"/>
</dbReference>
<proteinExistence type="inferred from homology"/>